<proteinExistence type="predicted"/>
<keyword evidence="1" id="KW-0808">Transferase</keyword>
<dbReference type="InterPro" id="IPR019410">
    <property type="entry name" value="Methyltransf_16"/>
</dbReference>
<dbReference type="Proteomes" id="UP000243797">
    <property type="component" value="Unassembled WGS sequence"/>
</dbReference>
<dbReference type="PANTHER" id="PTHR14614:SF104">
    <property type="entry name" value="N-METHYLTRANSFERASE, PUTATIVE (AFU_ORTHOLOGUE AFUA_1G17750)-RELATED"/>
    <property type="match status" value="1"/>
</dbReference>
<dbReference type="GO" id="GO:0032259">
    <property type="term" value="P:methylation"/>
    <property type="evidence" value="ECO:0007669"/>
    <property type="project" value="UniProtKB-KW"/>
</dbReference>
<reference evidence="1 2" key="1">
    <citation type="submission" date="2017-06" db="EMBL/GenBank/DDBJ databases">
        <title>Draft genome sequence of a variant of Elsinoe murrayae.</title>
        <authorList>
            <person name="Cheng Q."/>
        </authorList>
    </citation>
    <scope>NUCLEOTIDE SEQUENCE [LARGE SCALE GENOMIC DNA]</scope>
    <source>
        <strain evidence="1 2">CQ-2017a</strain>
    </source>
</reference>
<dbReference type="GO" id="GO:0008757">
    <property type="term" value="F:S-adenosylmethionine-dependent methyltransferase activity"/>
    <property type="evidence" value="ECO:0007669"/>
    <property type="project" value="UniProtKB-ARBA"/>
</dbReference>
<gene>
    <name evidence="1" type="ORF">CAC42_6403</name>
</gene>
<keyword evidence="2" id="KW-1185">Reference proteome</keyword>
<dbReference type="GO" id="GO:0005737">
    <property type="term" value="C:cytoplasm"/>
    <property type="evidence" value="ECO:0007669"/>
    <property type="project" value="TreeGrafter"/>
</dbReference>
<dbReference type="Pfam" id="PF10294">
    <property type="entry name" value="Methyltransf_16"/>
    <property type="match status" value="1"/>
</dbReference>
<dbReference type="Gene3D" id="3.40.50.150">
    <property type="entry name" value="Vaccinia Virus protein VP39"/>
    <property type="match status" value="1"/>
</dbReference>
<dbReference type="OrthoDB" id="407325at2759"/>
<keyword evidence="1" id="KW-0489">Methyltransferase</keyword>
<dbReference type="AlphaFoldDB" id="A0A2K1QMB9"/>
<evidence type="ECO:0000313" key="2">
    <source>
        <dbReference type="Proteomes" id="UP000243797"/>
    </source>
</evidence>
<dbReference type="EMBL" id="NKHZ01000058">
    <property type="protein sequence ID" value="PNS16296.1"/>
    <property type="molecule type" value="Genomic_DNA"/>
</dbReference>
<sequence>MQPLTDLIQFVPAVTTEETPEDIFSSAPGLIFPDDLLTHHGEPGALLIYHSAKYGPVEVQTADPVVDTDRRLFGHYLWNAGVLMAERISGERLLDRREVERWSVKGQRVLELGAGVGLTGIVASLAGAEEVVSSDYPTDVILANVKSNVLHNAAPLEGHASVMVQGHEWGVFEDDFSSTMKHHFTRVLAADCFWMPQVHEELAQSMLHFLSLDPSSSVLVIGGFHTGRAKLAAFFDAAALLGLAVEDIYEEDSDGRRRPWAKERDGGREDHTGRKRWLMTAILRRRQA</sequence>
<protein>
    <submittedName>
        <fullName evidence="1">Protein N-methyltransferase nnt1</fullName>
    </submittedName>
</protein>
<dbReference type="PANTHER" id="PTHR14614">
    <property type="entry name" value="HEPATOCELLULAR CARCINOMA-ASSOCIATED ANTIGEN"/>
    <property type="match status" value="1"/>
</dbReference>
<organism evidence="1 2">
    <name type="scientific">Sphaceloma murrayae</name>
    <dbReference type="NCBI Taxonomy" id="2082308"/>
    <lineage>
        <taxon>Eukaryota</taxon>
        <taxon>Fungi</taxon>
        <taxon>Dikarya</taxon>
        <taxon>Ascomycota</taxon>
        <taxon>Pezizomycotina</taxon>
        <taxon>Dothideomycetes</taxon>
        <taxon>Dothideomycetidae</taxon>
        <taxon>Myriangiales</taxon>
        <taxon>Elsinoaceae</taxon>
        <taxon>Sphaceloma</taxon>
    </lineage>
</organism>
<dbReference type="SUPFAM" id="SSF53335">
    <property type="entry name" value="S-adenosyl-L-methionine-dependent methyltransferases"/>
    <property type="match status" value="1"/>
</dbReference>
<accession>A0A2K1QMB9</accession>
<name>A0A2K1QMB9_9PEZI</name>
<dbReference type="InterPro" id="IPR029063">
    <property type="entry name" value="SAM-dependent_MTases_sf"/>
</dbReference>
<dbReference type="InParanoid" id="A0A2K1QMB9"/>
<evidence type="ECO:0000313" key="1">
    <source>
        <dbReference type="EMBL" id="PNS16296.1"/>
    </source>
</evidence>
<comment type="caution">
    <text evidence="1">The sequence shown here is derived from an EMBL/GenBank/DDBJ whole genome shotgun (WGS) entry which is preliminary data.</text>
</comment>